<dbReference type="EC" id="3.6.3.14" evidence="2"/>
<feature type="non-terminal residue" evidence="2">
    <location>
        <position position="26"/>
    </location>
</feature>
<dbReference type="GO" id="GO:0016787">
    <property type="term" value="F:hydrolase activity"/>
    <property type="evidence" value="ECO:0007669"/>
    <property type="project" value="UniProtKB-KW"/>
</dbReference>
<feature type="non-terminal residue" evidence="2">
    <location>
        <position position="1"/>
    </location>
</feature>
<dbReference type="EMBL" id="CADCUF010000211">
    <property type="protein sequence ID" value="CAA9343067.1"/>
    <property type="molecule type" value="Genomic_DNA"/>
</dbReference>
<feature type="compositionally biased region" description="Basic and acidic residues" evidence="1">
    <location>
        <begin position="1"/>
        <end position="10"/>
    </location>
</feature>
<reference evidence="2" key="1">
    <citation type="submission" date="2020-02" db="EMBL/GenBank/DDBJ databases">
        <authorList>
            <person name="Meier V. D."/>
        </authorList>
    </citation>
    <scope>NUCLEOTIDE SEQUENCE</scope>
    <source>
        <strain evidence="2">AVDCRST_MAG24</strain>
    </source>
</reference>
<protein>
    <submittedName>
        <fullName evidence="2">ATP synthase gamma chain</fullName>
        <ecNumber evidence="2">3.6.3.14</ecNumber>
    </submittedName>
</protein>
<evidence type="ECO:0000256" key="1">
    <source>
        <dbReference type="SAM" id="MobiDB-lite"/>
    </source>
</evidence>
<evidence type="ECO:0000313" key="2">
    <source>
        <dbReference type="EMBL" id="CAA9343067.1"/>
    </source>
</evidence>
<keyword evidence="2" id="KW-0378">Hydrolase</keyword>
<gene>
    <name evidence="2" type="ORF">AVDCRST_MAG24-1374</name>
</gene>
<sequence>GRHHPGDQRDRRRRQRARRRASGSRL</sequence>
<proteinExistence type="predicted"/>
<accession>A0A6J4LVG0</accession>
<feature type="compositionally biased region" description="Basic residues" evidence="1">
    <location>
        <begin position="11"/>
        <end position="26"/>
    </location>
</feature>
<organism evidence="2">
    <name type="scientific">uncultured Nocardioidaceae bacterium</name>
    <dbReference type="NCBI Taxonomy" id="253824"/>
    <lineage>
        <taxon>Bacteria</taxon>
        <taxon>Bacillati</taxon>
        <taxon>Actinomycetota</taxon>
        <taxon>Actinomycetes</taxon>
        <taxon>Propionibacteriales</taxon>
        <taxon>Nocardioidaceae</taxon>
        <taxon>environmental samples</taxon>
    </lineage>
</organism>
<feature type="region of interest" description="Disordered" evidence="1">
    <location>
        <begin position="1"/>
        <end position="26"/>
    </location>
</feature>
<dbReference type="AlphaFoldDB" id="A0A6J4LVG0"/>
<name>A0A6J4LVG0_9ACTN</name>